<dbReference type="Proteomes" id="UP000576821">
    <property type="component" value="Unassembled WGS sequence"/>
</dbReference>
<evidence type="ECO:0000313" key="1">
    <source>
        <dbReference type="EMBL" id="NIJ17131.1"/>
    </source>
</evidence>
<proteinExistence type="predicted"/>
<name>A0A846M8S0_9SPHN</name>
<protein>
    <submittedName>
        <fullName evidence="1">Uncharacterized protein</fullName>
    </submittedName>
</protein>
<keyword evidence="2" id="KW-1185">Reference proteome</keyword>
<dbReference type="AlphaFoldDB" id="A0A846M8S0"/>
<sequence>MAADAVGMKAAMLGRMIRMVEARAERRRRAVASAAISAGVEDAWVEGESVRLTGRGLVRRWMSDLGLREAGRGSG</sequence>
<accession>A0A846M8S0</accession>
<organism evidence="1 2">
    <name type="scientific">Sphingobium vermicomposti</name>
    <dbReference type="NCBI Taxonomy" id="529005"/>
    <lineage>
        <taxon>Bacteria</taxon>
        <taxon>Pseudomonadati</taxon>
        <taxon>Pseudomonadota</taxon>
        <taxon>Alphaproteobacteria</taxon>
        <taxon>Sphingomonadales</taxon>
        <taxon>Sphingomonadaceae</taxon>
        <taxon>Sphingobium</taxon>
    </lineage>
</organism>
<evidence type="ECO:0000313" key="2">
    <source>
        <dbReference type="Proteomes" id="UP000576821"/>
    </source>
</evidence>
<comment type="caution">
    <text evidence="1">The sequence shown here is derived from an EMBL/GenBank/DDBJ whole genome shotgun (WGS) entry which is preliminary data.</text>
</comment>
<gene>
    <name evidence="1" type="ORF">FHS54_002120</name>
</gene>
<reference evidence="1 2" key="1">
    <citation type="submission" date="2020-03" db="EMBL/GenBank/DDBJ databases">
        <title>Genomic Encyclopedia of Type Strains, Phase IV (KMG-IV): sequencing the most valuable type-strain genomes for metagenomic binning, comparative biology and taxonomic classification.</title>
        <authorList>
            <person name="Goeker M."/>
        </authorList>
    </citation>
    <scope>NUCLEOTIDE SEQUENCE [LARGE SCALE GENOMIC DNA]</scope>
    <source>
        <strain evidence="1 2">DSM 21299</strain>
    </source>
</reference>
<dbReference type="EMBL" id="JAASQR010000003">
    <property type="protein sequence ID" value="NIJ17131.1"/>
    <property type="molecule type" value="Genomic_DNA"/>
</dbReference>